<evidence type="ECO:0000313" key="15">
    <source>
        <dbReference type="EMBL" id="OVA02694.1"/>
    </source>
</evidence>
<keyword evidence="8" id="KW-0443">Lipid metabolism</keyword>
<evidence type="ECO:0000256" key="9">
    <source>
        <dbReference type="ARBA" id="ARBA00023136"/>
    </source>
</evidence>
<keyword evidence="7" id="KW-0378">Hydrolase</keyword>
<dbReference type="PRINTS" id="PR00390">
    <property type="entry name" value="PHPHLIPASEC"/>
</dbReference>
<dbReference type="InterPro" id="IPR017946">
    <property type="entry name" value="PLC-like_Pdiesterase_TIM-brl"/>
</dbReference>
<dbReference type="Pfam" id="PF00168">
    <property type="entry name" value="C2"/>
    <property type="match status" value="1"/>
</dbReference>
<dbReference type="Pfam" id="PF00388">
    <property type="entry name" value="PI-PLC-X"/>
    <property type="match status" value="1"/>
</dbReference>
<dbReference type="InterPro" id="IPR051091">
    <property type="entry name" value="O-Glucosyltr/Glycosyltrsf_90"/>
</dbReference>
<evidence type="ECO:0000256" key="10">
    <source>
        <dbReference type="ARBA" id="ARBA00023224"/>
    </source>
</evidence>
<organism evidence="15 16">
    <name type="scientific">Macleaya cordata</name>
    <name type="common">Five-seeded plume-poppy</name>
    <name type="synonym">Bocconia cordata</name>
    <dbReference type="NCBI Taxonomy" id="56857"/>
    <lineage>
        <taxon>Eukaryota</taxon>
        <taxon>Viridiplantae</taxon>
        <taxon>Streptophyta</taxon>
        <taxon>Embryophyta</taxon>
        <taxon>Tracheophyta</taxon>
        <taxon>Spermatophyta</taxon>
        <taxon>Magnoliopsida</taxon>
        <taxon>Ranunculales</taxon>
        <taxon>Papaveraceae</taxon>
        <taxon>Papaveroideae</taxon>
        <taxon>Macleaya</taxon>
    </lineage>
</organism>
<name>A0A200PWW6_MACCD</name>
<dbReference type="PROSITE" id="PS50008">
    <property type="entry name" value="PIPLC_Y_DOMAIN"/>
    <property type="match status" value="1"/>
</dbReference>
<feature type="region of interest" description="Disordered" evidence="12">
    <location>
        <begin position="1168"/>
        <end position="1189"/>
    </location>
</feature>
<dbReference type="STRING" id="56857.A0A200PWW6"/>
<accession>A0A200PWW6</accession>
<comment type="catalytic activity">
    <reaction evidence="1">
        <text>a 1,2-diacyl-sn-glycero-3-phospho-(1D-myo-inositol-4,5-bisphosphate) + H2O = 1D-myo-inositol 1,4,5-trisphosphate + a 1,2-diacyl-sn-glycerol + H(+)</text>
        <dbReference type="Rhea" id="RHEA:33179"/>
        <dbReference type="ChEBI" id="CHEBI:15377"/>
        <dbReference type="ChEBI" id="CHEBI:15378"/>
        <dbReference type="ChEBI" id="CHEBI:17815"/>
        <dbReference type="ChEBI" id="CHEBI:58456"/>
        <dbReference type="ChEBI" id="CHEBI:203600"/>
        <dbReference type="EC" id="3.1.4.11"/>
    </reaction>
</comment>
<dbReference type="Pfam" id="PF05686">
    <property type="entry name" value="Glyco_transf_90"/>
    <property type="match status" value="2"/>
</dbReference>
<dbReference type="Gene3D" id="3.20.20.190">
    <property type="entry name" value="Phosphatidylinositol (PI) phosphodiesterase"/>
    <property type="match status" value="1"/>
</dbReference>
<feature type="coiled-coil region" evidence="11">
    <location>
        <begin position="490"/>
        <end position="517"/>
    </location>
</feature>
<dbReference type="InterPro" id="IPR011992">
    <property type="entry name" value="EF-hand-dom_pair"/>
</dbReference>
<dbReference type="InParanoid" id="A0A200PWW6"/>
<dbReference type="GO" id="GO:0006950">
    <property type="term" value="P:response to stress"/>
    <property type="evidence" value="ECO:0007669"/>
    <property type="project" value="UniProtKB-ARBA"/>
</dbReference>
<dbReference type="Gene3D" id="2.60.40.150">
    <property type="entry name" value="C2 domain"/>
    <property type="match status" value="1"/>
</dbReference>
<dbReference type="PANTHER" id="PTHR12203:SF35">
    <property type="entry name" value="PROTEIN O-GLUCOSYLTRANSFERASE 1"/>
    <property type="match status" value="1"/>
</dbReference>
<dbReference type="SMART" id="SM00149">
    <property type="entry name" value="PLCYc"/>
    <property type="match status" value="1"/>
</dbReference>
<evidence type="ECO:0000256" key="11">
    <source>
        <dbReference type="SAM" id="Coils"/>
    </source>
</evidence>
<feature type="domain" description="C2" evidence="13">
    <location>
        <begin position="1350"/>
        <end position="1479"/>
    </location>
</feature>
<evidence type="ECO:0000259" key="13">
    <source>
        <dbReference type="PROSITE" id="PS50004"/>
    </source>
</evidence>
<dbReference type="PROSITE" id="PS50007">
    <property type="entry name" value="PIPLC_X_DOMAIN"/>
    <property type="match status" value="1"/>
</dbReference>
<dbReference type="EC" id="3.1.4.11" evidence="4"/>
<dbReference type="InterPro" id="IPR015359">
    <property type="entry name" value="PLC_EF-hand-like"/>
</dbReference>
<dbReference type="InterPro" id="IPR001711">
    <property type="entry name" value="PLipase_C_Pinositol-sp_Y"/>
</dbReference>
<evidence type="ECO:0000256" key="4">
    <source>
        <dbReference type="ARBA" id="ARBA00012368"/>
    </source>
</evidence>
<keyword evidence="10" id="KW-0807">Transducer</keyword>
<feature type="domain" description="PI-PLC Y-box" evidence="14">
    <location>
        <begin position="1262"/>
        <end position="1348"/>
    </location>
</feature>
<dbReference type="SMART" id="SM00148">
    <property type="entry name" value="PLCXc"/>
    <property type="match status" value="1"/>
</dbReference>
<dbReference type="InterPro" id="IPR000008">
    <property type="entry name" value="C2_dom"/>
</dbReference>
<dbReference type="FunFam" id="2.60.40.150:FF:000060">
    <property type="entry name" value="Phosphoinositide phospholipase C"/>
    <property type="match status" value="1"/>
</dbReference>
<comment type="caution">
    <text evidence="15">The sequence shown here is derived from an EMBL/GenBank/DDBJ whole genome shotgun (WGS) entry which is preliminary data.</text>
</comment>
<evidence type="ECO:0000256" key="8">
    <source>
        <dbReference type="ARBA" id="ARBA00022963"/>
    </source>
</evidence>
<dbReference type="FunFam" id="1.10.238.10:FF:000254">
    <property type="entry name" value="Phosphoinositide phospholipase C"/>
    <property type="match status" value="1"/>
</dbReference>
<keyword evidence="11" id="KW-0175">Coiled coil</keyword>
<proteinExistence type="inferred from homology"/>
<sequence>MGSSSRIYPSTCFGSRPPLFKITVLLLIFSLLSLLLIKVDDIASEIASQTKTVVGHNLGPTPWHRFAPKKLDESNNNNKYSKASKMIKCSYLTCLLGSSTPVQHPSHRYSNSTAATCPSFFRWIHHDLEPWAQSQISQSNLMEAQRYAAFRVVIVEGRLYVDFYYACAQTRAMFTIWGLVQLLRRYPGMIPDVDLMFDCMDRPSVGRWKYRPGKRWPPPPLFRYCTTEVHFDIPFPDWSFWGWPETNIESWDKEFKKIKQGSEALNWTNKTAHAYWRGNPNVGSPVRIGLLSCNNTRLWGAEIFRQDWIKEIQGGFKTCELASQCKHRYKLYAEGFAWSVSLKYILSCDSLALIISPQFEDFFSRGLMPRENYWPISSTNLCQSIKFAVDWGNANPSKAEAIGKGGQNLMENLDMEKVYDYMYHLIVEYSKLQNFKPVPPSSGQQVCMESVLCYADQREREFLKGSISTPSSSMPCKLQSPDHDLIEGWIQKKRKTIKDVIQEMEKEKEKVDDYVSRVAYGTKTVLGHNLDPTPWHYFPPKQFNVNDGTTTTKYSTASKMIRCSSYLTCSSTASPPRHQQYHNSNATCPSFFRWIHHDLEPWAQSRISHSKLMEAQKFAAFRAVIVGGRLYVDFYYACVQTRAMFTIWGLLQLLKRYPGMIPDVDLMFDCMDKPFVSRGKFRPGTKLWPPPPLFRYCTTEGHFDMPFPDWSFWGWVETNIQPWDEEFRSIKKGSQGVKWKNKWAHAYWKGNPDVGSAVRKQLLRCNNTQRWGAEILRQNWLQEEKNGYEQSKLANQCQHRYKIYAEGSAWSVSLKYILSCGSTTLLISSWYQDFFTRGLFPRENYWPVSATNNHLCRSIKFAVDWGNSNPSEAEAIGKAGQDLMENLSMHSVYDYMYHLIKNYAELQDFKPTPPSTAQEMSETQPPPEVRDVFAKFTQSGSLMTADQLLKFLVQFQGENEATLPDAERIIEQIMRRRHHISKFARHALTLEDFLQYLFSEDLNTPLRPQVHQDMTAPLSHYFIYTGHNSYLTGNQLSSDCSDVPIIKALEKGVRVIELDMWPNATKDNVDILHGRTLTTPVELIKCLRSIKEHAFSASPYPVVITLEDHLTPDLQTKVAEMITQTFGDMLFCPGPECLEEFPSPESLKKRIMISTKPPKEYLEGRSIKEKENEAQKDKNSAEDEAWGDEVPELKDELDCYSKNDSIRGEDLQDEDDLQDVDQKVQQNVALAYKSLIAIHAGKPKGGLEEALRVDPNKVRRLSMSEQELEKAAITHGKSIVRFTQRNILRVYPKGIRFDSSNYNPLIGWMHGAQMVAFNMQGYGRSLWLMHGMFRANGGCGYVKKPDFLMKLGPHNEVFDPKASLPVKQVLKVRVYMGEGWYLDFRHTHFDAYSPPDFYTRVGIAGVPADSVMKKTRTIEDDWIPVWNEEFEFPLTVPELALLRIEVHEYDMSEKDDFGGQTCLPVSELRSGIRAVPLYSRKGEKYKSVKLLMRFEIICV</sequence>
<dbReference type="SMART" id="SM00672">
    <property type="entry name" value="CAP10"/>
    <property type="match status" value="2"/>
</dbReference>
<evidence type="ECO:0000256" key="1">
    <source>
        <dbReference type="ARBA" id="ARBA00001195"/>
    </source>
</evidence>
<dbReference type="Proteomes" id="UP000195402">
    <property type="component" value="Unassembled WGS sequence"/>
</dbReference>
<evidence type="ECO:0000256" key="7">
    <source>
        <dbReference type="ARBA" id="ARBA00022801"/>
    </source>
</evidence>
<dbReference type="CDD" id="cd00275">
    <property type="entry name" value="C2_PLC_like"/>
    <property type="match status" value="1"/>
</dbReference>
<comment type="similarity">
    <text evidence="3">Belongs to the glycosyltransferase 90 family.</text>
</comment>
<protein>
    <recommendedName>
        <fullName evidence="4">phosphoinositide phospholipase C</fullName>
        <ecNumber evidence="4">3.1.4.11</ecNumber>
    </recommendedName>
</protein>
<evidence type="ECO:0000256" key="2">
    <source>
        <dbReference type="ARBA" id="ARBA00004202"/>
    </source>
</evidence>
<keyword evidence="16" id="KW-1185">Reference proteome</keyword>
<reference evidence="15 16" key="1">
    <citation type="journal article" date="2017" name="Mol. Plant">
        <title>The Genome of Medicinal Plant Macleaya cordata Provides New Insights into Benzylisoquinoline Alkaloids Metabolism.</title>
        <authorList>
            <person name="Liu X."/>
            <person name="Liu Y."/>
            <person name="Huang P."/>
            <person name="Ma Y."/>
            <person name="Qing Z."/>
            <person name="Tang Q."/>
            <person name="Cao H."/>
            <person name="Cheng P."/>
            <person name="Zheng Y."/>
            <person name="Yuan Z."/>
            <person name="Zhou Y."/>
            <person name="Liu J."/>
            <person name="Tang Z."/>
            <person name="Zhuo Y."/>
            <person name="Zhang Y."/>
            <person name="Yu L."/>
            <person name="Huang J."/>
            <person name="Yang P."/>
            <person name="Peng Q."/>
            <person name="Zhang J."/>
            <person name="Jiang W."/>
            <person name="Zhang Z."/>
            <person name="Lin K."/>
            <person name="Ro D.K."/>
            <person name="Chen X."/>
            <person name="Xiong X."/>
            <person name="Shang Y."/>
            <person name="Huang S."/>
            <person name="Zeng J."/>
        </authorList>
    </citation>
    <scope>NUCLEOTIDE SEQUENCE [LARGE SCALE GENOMIC DNA]</scope>
    <source>
        <strain evidence="16">cv. BLH2017</strain>
        <tissue evidence="15">Root</tissue>
    </source>
</reference>
<dbReference type="PANTHER" id="PTHR12203">
    <property type="entry name" value="KDEL LYS-ASP-GLU-LEU CONTAINING - RELATED"/>
    <property type="match status" value="1"/>
</dbReference>
<dbReference type="GO" id="GO:0016042">
    <property type="term" value="P:lipid catabolic process"/>
    <property type="evidence" value="ECO:0007669"/>
    <property type="project" value="UniProtKB-KW"/>
</dbReference>
<evidence type="ECO:0000313" key="16">
    <source>
        <dbReference type="Proteomes" id="UP000195402"/>
    </source>
</evidence>
<dbReference type="SUPFAM" id="SSF49562">
    <property type="entry name" value="C2 domain (Calcium/lipid-binding domain, CaLB)"/>
    <property type="match status" value="1"/>
</dbReference>
<dbReference type="InterPro" id="IPR035892">
    <property type="entry name" value="C2_domain_sf"/>
</dbReference>
<evidence type="ECO:0000259" key="14">
    <source>
        <dbReference type="PROSITE" id="PS50008"/>
    </source>
</evidence>
<dbReference type="InterPro" id="IPR006598">
    <property type="entry name" value="CAP10"/>
</dbReference>
<dbReference type="EMBL" id="MVGT01003948">
    <property type="protein sequence ID" value="OVA02694.1"/>
    <property type="molecule type" value="Genomic_DNA"/>
</dbReference>
<dbReference type="SUPFAM" id="SSF47473">
    <property type="entry name" value="EF-hand"/>
    <property type="match status" value="1"/>
</dbReference>
<keyword evidence="5" id="KW-1003">Cell membrane</keyword>
<gene>
    <name evidence="15" type="ORF">BVC80_9093g36</name>
</gene>
<evidence type="ECO:0000256" key="6">
    <source>
        <dbReference type="ARBA" id="ARBA00022679"/>
    </source>
</evidence>
<comment type="subcellular location">
    <subcellularLocation>
        <location evidence="2">Cell membrane</location>
        <topology evidence="2">Peripheral membrane protein</topology>
    </subcellularLocation>
</comment>
<keyword evidence="6" id="KW-0808">Transferase</keyword>
<dbReference type="InterPro" id="IPR001192">
    <property type="entry name" value="PI-PLC_fam"/>
</dbReference>
<keyword evidence="9" id="KW-0472">Membrane</keyword>
<dbReference type="Pfam" id="PF00387">
    <property type="entry name" value="PI-PLC-Y"/>
    <property type="match status" value="1"/>
</dbReference>
<dbReference type="PROSITE" id="PS50004">
    <property type="entry name" value="C2"/>
    <property type="match status" value="1"/>
</dbReference>
<dbReference type="GO" id="GO:0035556">
    <property type="term" value="P:intracellular signal transduction"/>
    <property type="evidence" value="ECO:0007669"/>
    <property type="project" value="InterPro"/>
</dbReference>
<dbReference type="GO" id="GO:0004435">
    <property type="term" value="F:phosphatidylinositol-4,5-bisphosphate phospholipase C activity"/>
    <property type="evidence" value="ECO:0007669"/>
    <property type="project" value="UniProtKB-EC"/>
</dbReference>
<dbReference type="InterPro" id="IPR000909">
    <property type="entry name" value="PLipase_C_PInositol-sp_X_dom"/>
</dbReference>
<dbReference type="SUPFAM" id="SSF51695">
    <property type="entry name" value="PLC-like phosphodiesterases"/>
    <property type="match status" value="1"/>
</dbReference>
<evidence type="ECO:0000256" key="5">
    <source>
        <dbReference type="ARBA" id="ARBA00022475"/>
    </source>
</evidence>
<feature type="compositionally biased region" description="Basic and acidic residues" evidence="12">
    <location>
        <begin position="1168"/>
        <end position="1181"/>
    </location>
</feature>
<dbReference type="Pfam" id="PF09279">
    <property type="entry name" value="EF-hand_like"/>
    <property type="match status" value="1"/>
</dbReference>
<evidence type="ECO:0000256" key="3">
    <source>
        <dbReference type="ARBA" id="ARBA00010118"/>
    </source>
</evidence>
<dbReference type="Gene3D" id="1.10.238.10">
    <property type="entry name" value="EF-hand"/>
    <property type="match status" value="1"/>
</dbReference>
<dbReference type="SMART" id="SM00239">
    <property type="entry name" value="C2"/>
    <property type="match status" value="1"/>
</dbReference>
<keyword evidence="8" id="KW-0442">Lipid degradation</keyword>
<dbReference type="GO" id="GO:0016740">
    <property type="term" value="F:transferase activity"/>
    <property type="evidence" value="ECO:0007669"/>
    <property type="project" value="UniProtKB-KW"/>
</dbReference>
<dbReference type="OrthoDB" id="269822at2759"/>
<evidence type="ECO:0000256" key="12">
    <source>
        <dbReference type="SAM" id="MobiDB-lite"/>
    </source>
</evidence>
<dbReference type="GO" id="GO:0005886">
    <property type="term" value="C:plasma membrane"/>
    <property type="evidence" value="ECO:0007669"/>
    <property type="project" value="UniProtKB-SubCell"/>
</dbReference>